<dbReference type="RefSeq" id="XP_025426586.1">
    <property type="nucleotide sequence ID" value="XM_025571060.1"/>
</dbReference>
<reference evidence="1 2" key="1">
    <citation type="submission" date="2016-12" db="EMBL/GenBank/DDBJ databases">
        <title>The genomes of Aspergillus section Nigri reveals drivers in fungal speciation.</title>
        <authorList>
            <consortium name="DOE Joint Genome Institute"/>
            <person name="Vesth T.C."/>
            <person name="Nybo J."/>
            <person name="Theobald S."/>
            <person name="Brandl J."/>
            <person name="Frisvad J.C."/>
            <person name="Nielsen K.F."/>
            <person name="Lyhne E.K."/>
            <person name="Kogle M.E."/>
            <person name="Kuo A."/>
            <person name="Riley R."/>
            <person name="Clum A."/>
            <person name="Nolan M."/>
            <person name="Lipzen A."/>
            <person name="Salamov A."/>
            <person name="Henrissat B."/>
            <person name="Wiebenga A."/>
            <person name="De Vries R.P."/>
            <person name="Grigoriev I.V."/>
            <person name="Mortensen U.H."/>
            <person name="Andersen M.R."/>
            <person name="Baker S.E."/>
        </authorList>
    </citation>
    <scope>NUCLEOTIDE SEQUENCE [LARGE SCALE GENOMIC DNA]</scope>
    <source>
        <strain evidence="1 2">JOP 1030-1</strain>
    </source>
</reference>
<proteinExistence type="predicted"/>
<evidence type="ECO:0000313" key="1">
    <source>
        <dbReference type="EMBL" id="PYH40604.1"/>
    </source>
</evidence>
<name>A0A318Z2K1_9EURO</name>
<dbReference type="AlphaFoldDB" id="A0A318Z2K1"/>
<evidence type="ECO:0000313" key="2">
    <source>
        <dbReference type="Proteomes" id="UP000248349"/>
    </source>
</evidence>
<keyword evidence="2" id="KW-1185">Reference proteome</keyword>
<protein>
    <submittedName>
        <fullName evidence="1">Uncharacterized protein</fullName>
    </submittedName>
</protein>
<dbReference type="EMBL" id="KZ821281">
    <property type="protein sequence ID" value="PYH40604.1"/>
    <property type="molecule type" value="Genomic_DNA"/>
</dbReference>
<dbReference type="Proteomes" id="UP000248349">
    <property type="component" value="Unassembled WGS sequence"/>
</dbReference>
<gene>
    <name evidence="1" type="ORF">BP01DRAFT_206664</name>
</gene>
<sequence length="214" mass="23897">MTSFTKMRGFPSPHANHETPAFPWYNPSWGPATRESKVGGYITTIRTTRERTRILDKCEDSSTTDHVKDAYLVGDWQPLRQWWWWCDVCADTSLPSSASGPSCNTGAPTGLEIHQTVKSGRSHGQEGLLLVCRQSQLAAPGGVCRELRITISFTLRFHAQCCRLPASFVCGEERKDILDSEPSAGLGPRVHLRRGIQTSRKSTPMVEYRDVSTM</sequence>
<organism evidence="1 2">
    <name type="scientific">Aspergillus saccharolyticus JOP 1030-1</name>
    <dbReference type="NCBI Taxonomy" id="1450539"/>
    <lineage>
        <taxon>Eukaryota</taxon>
        <taxon>Fungi</taxon>
        <taxon>Dikarya</taxon>
        <taxon>Ascomycota</taxon>
        <taxon>Pezizomycotina</taxon>
        <taxon>Eurotiomycetes</taxon>
        <taxon>Eurotiomycetidae</taxon>
        <taxon>Eurotiales</taxon>
        <taxon>Aspergillaceae</taxon>
        <taxon>Aspergillus</taxon>
        <taxon>Aspergillus subgen. Circumdati</taxon>
    </lineage>
</organism>
<dbReference type="GeneID" id="37072288"/>
<accession>A0A318Z2K1</accession>